<name>A0A2N3G551_9ACTN</name>
<dbReference type="InterPro" id="IPR036569">
    <property type="entry name" value="RpiB_LacA_LacB_sf"/>
</dbReference>
<evidence type="ECO:0000313" key="5">
    <source>
        <dbReference type="EMBL" id="PKQ27847.1"/>
    </source>
</evidence>
<dbReference type="NCBIfam" id="TIGR00689">
    <property type="entry name" value="rpiB_lacA_lacB"/>
    <property type="match status" value="1"/>
</dbReference>
<gene>
    <name evidence="5" type="primary">rpiB</name>
    <name evidence="5" type="ORF">CVT63_05820</name>
</gene>
<evidence type="ECO:0000256" key="2">
    <source>
        <dbReference type="ARBA" id="ARBA00023235"/>
    </source>
</evidence>
<dbReference type="SUPFAM" id="SSF89623">
    <property type="entry name" value="Ribose/Galactose isomerase RpiB/AlsB"/>
    <property type="match status" value="1"/>
</dbReference>
<dbReference type="EMBL" id="PHEX01000049">
    <property type="protein sequence ID" value="PKQ27847.1"/>
    <property type="molecule type" value="Genomic_DNA"/>
</dbReference>
<feature type="binding site" evidence="4">
    <location>
        <begin position="75"/>
        <end position="79"/>
    </location>
    <ligand>
        <name>D-ribulose 5-phosphate</name>
        <dbReference type="ChEBI" id="CHEBI:58121"/>
    </ligand>
</feature>
<feature type="binding site" evidence="4">
    <location>
        <position position="118"/>
    </location>
    <ligand>
        <name>D-ribulose 5-phosphate</name>
        <dbReference type="ChEBI" id="CHEBI:58121"/>
    </ligand>
</feature>
<dbReference type="Pfam" id="PF02502">
    <property type="entry name" value="LacAB_rpiB"/>
    <property type="match status" value="1"/>
</dbReference>
<dbReference type="GO" id="GO:0016861">
    <property type="term" value="F:intramolecular oxidoreductase activity, interconverting aldoses and ketoses"/>
    <property type="evidence" value="ECO:0007669"/>
    <property type="project" value="UniProtKB-ARBA"/>
</dbReference>
<dbReference type="GO" id="GO:0005975">
    <property type="term" value="P:carbohydrate metabolic process"/>
    <property type="evidence" value="ECO:0007669"/>
    <property type="project" value="InterPro"/>
</dbReference>
<dbReference type="PANTHER" id="PTHR30345">
    <property type="entry name" value="RIBOSE-5-PHOSPHATE ISOMERASE B"/>
    <property type="match status" value="1"/>
</dbReference>
<reference evidence="5 6" key="1">
    <citation type="journal article" date="2017" name="ISME J.">
        <title>Potential for microbial H2 and metal transformations associated with novel bacteria and archaea in deep terrestrial subsurface sediments.</title>
        <authorList>
            <person name="Hernsdorf A.W."/>
            <person name="Amano Y."/>
            <person name="Miyakawa K."/>
            <person name="Ise K."/>
            <person name="Suzuki Y."/>
            <person name="Anantharaman K."/>
            <person name="Probst A."/>
            <person name="Burstein D."/>
            <person name="Thomas B.C."/>
            <person name="Banfield J.F."/>
        </authorList>
    </citation>
    <scope>NUCLEOTIDE SEQUENCE [LARGE SCALE GENOMIC DNA]</scope>
    <source>
        <strain evidence="5">HGW-Actinobacteria-3</strain>
    </source>
</reference>
<organism evidence="5 6">
    <name type="scientific">Candidatus Anoxymicrobium japonicum</name>
    <dbReference type="NCBI Taxonomy" id="2013648"/>
    <lineage>
        <taxon>Bacteria</taxon>
        <taxon>Bacillati</taxon>
        <taxon>Actinomycetota</taxon>
        <taxon>Candidatus Geothermincolia</taxon>
        <taxon>Candidatus Geothermincolales</taxon>
        <taxon>Candidatus Anoxymicrobiaceae</taxon>
        <taxon>Candidatus Anoxymicrobium</taxon>
    </lineage>
</organism>
<feature type="binding site" evidence="4">
    <location>
        <position position="150"/>
    </location>
    <ligand>
        <name>D-ribulose 5-phosphate</name>
        <dbReference type="ChEBI" id="CHEBI:58121"/>
    </ligand>
</feature>
<dbReference type="NCBIfam" id="TIGR01120">
    <property type="entry name" value="rpiB"/>
    <property type="match status" value="1"/>
</dbReference>
<dbReference type="InterPro" id="IPR004785">
    <property type="entry name" value="RpiB"/>
</dbReference>
<accession>A0A2N3G551</accession>
<dbReference type="Proteomes" id="UP000233654">
    <property type="component" value="Unassembled WGS sequence"/>
</dbReference>
<evidence type="ECO:0000256" key="1">
    <source>
        <dbReference type="ARBA" id="ARBA00008754"/>
    </source>
</evidence>
<feature type="active site" description="Proton acceptor" evidence="3">
    <location>
        <position position="74"/>
    </location>
</feature>
<dbReference type="NCBIfam" id="NF004051">
    <property type="entry name" value="PRK05571.1"/>
    <property type="match status" value="1"/>
</dbReference>
<evidence type="ECO:0000313" key="6">
    <source>
        <dbReference type="Proteomes" id="UP000233654"/>
    </source>
</evidence>
<feature type="active site" description="Proton donor" evidence="3">
    <location>
        <position position="107"/>
    </location>
</feature>
<feature type="binding site" evidence="4">
    <location>
        <position position="108"/>
    </location>
    <ligand>
        <name>D-ribulose 5-phosphate</name>
        <dbReference type="ChEBI" id="CHEBI:58121"/>
    </ligand>
</feature>
<feature type="binding site" evidence="4">
    <location>
        <begin position="17"/>
        <end position="18"/>
    </location>
    <ligand>
        <name>D-ribulose 5-phosphate</name>
        <dbReference type="ChEBI" id="CHEBI:58121"/>
    </ligand>
</feature>
<evidence type="ECO:0000256" key="4">
    <source>
        <dbReference type="PIRSR" id="PIRSR005384-2"/>
    </source>
</evidence>
<protein>
    <submittedName>
        <fullName evidence="5">Ribose 5-phosphate isomerase B</fullName>
    </submittedName>
</protein>
<feature type="binding site" evidence="4">
    <location>
        <position position="146"/>
    </location>
    <ligand>
        <name>D-ribulose 5-phosphate</name>
        <dbReference type="ChEBI" id="CHEBI:58121"/>
    </ligand>
</feature>
<evidence type="ECO:0000256" key="3">
    <source>
        <dbReference type="PIRSR" id="PIRSR005384-1"/>
    </source>
</evidence>
<dbReference type="Gene3D" id="3.40.1400.10">
    <property type="entry name" value="Sugar-phosphate isomerase, RpiB/LacA/LacB"/>
    <property type="match status" value="1"/>
</dbReference>
<dbReference type="PANTHER" id="PTHR30345:SF0">
    <property type="entry name" value="DNA DAMAGE-REPAIR_TOLERATION PROTEIN DRT102"/>
    <property type="match status" value="1"/>
</dbReference>
<keyword evidence="2 5" id="KW-0413">Isomerase</keyword>
<comment type="caution">
    <text evidence="5">The sequence shown here is derived from an EMBL/GenBank/DDBJ whole genome shotgun (WGS) entry which is preliminary data.</text>
</comment>
<sequence>MNRYDITGGRIIFLGSDHAGFQLKEFLKASLLEAGYAVNDLGIRSEESCDYPDIALAVAEAVSMSETARGVLVCGTGAGMAIAANKVPGVRAAACNELYTAKYCRAHNDANVITVGSRILSAQEAMNACKVFLETDFDGDDAPGARHLRRLEKIREIERKYGRES</sequence>
<dbReference type="InterPro" id="IPR003500">
    <property type="entry name" value="RpiB_LacA_LacB"/>
</dbReference>
<comment type="similarity">
    <text evidence="1">Belongs to the LacAB/RpiB family.</text>
</comment>
<dbReference type="AlphaFoldDB" id="A0A2N3G551"/>
<dbReference type="PIRSF" id="PIRSF005384">
    <property type="entry name" value="RpiB_LacA_B"/>
    <property type="match status" value="1"/>
</dbReference>
<proteinExistence type="inferred from homology"/>